<keyword evidence="4" id="KW-1185">Reference proteome</keyword>
<reference evidence="3 4" key="1">
    <citation type="submission" date="2015-06" db="EMBL/GenBank/DDBJ databases">
        <title>Expansion of signal transduction pathways in fungi by whole-genome duplication.</title>
        <authorList>
            <consortium name="DOE Joint Genome Institute"/>
            <person name="Corrochano L.M."/>
            <person name="Kuo A."/>
            <person name="Marcet-Houben M."/>
            <person name="Polaino S."/>
            <person name="Salamov A."/>
            <person name="Villalobos J.M."/>
            <person name="Alvarez M.I."/>
            <person name="Avalos J."/>
            <person name="Benito E.P."/>
            <person name="Benoit I."/>
            <person name="Burger G."/>
            <person name="Camino L.P."/>
            <person name="Canovas D."/>
            <person name="Cerda-Olmedo E."/>
            <person name="Cheng J.-F."/>
            <person name="Dominguez A."/>
            <person name="Elias M."/>
            <person name="Eslava A.P."/>
            <person name="Glaser F."/>
            <person name="Grimwood J."/>
            <person name="Gutierrez G."/>
            <person name="Heitman J."/>
            <person name="Henrissat B."/>
            <person name="Iturriaga E.A."/>
            <person name="Lang B.F."/>
            <person name="Lavin J.L."/>
            <person name="Lee S."/>
            <person name="Li W."/>
            <person name="Lindquist E."/>
            <person name="Lopez-Garcia S."/>
            <person name="Luque E.M."/>
            <person name="Marcos A.T."/>
            <person name="Martin J."/>
            <person name="Mccluskey K."/>
            <person name="Medina H.R."/>
            <person name="Miralles-Duran A."/>
            <person name="Miyazaki A."/>
            <person name="Munoz-Torres E."/>
            <person name="Oguiza J.A."/>
            <person name="Ohm R."/>
            <person name="Olmedo M."/>
            <person name="Orejas M."/>
            <person name="Ortiz-Castellanos L."/>
            <person name="Pisabarro A.G."/>
            <person name="Rodriguez-Romero J."/>
            <person name="Ruiz-Herrera J."/>
            <person name="Ruiz-Vazquez R."/>
            <person name="Sanz C."/>
            <person name="Schackwitz W."/>
            <person name="Schmutz J."/>
            <person name="Shahriari M."/>
            <person name="Shelest E."/>
            <person name="Silva-Franco F."/>
            <person name="Soanes D."/>
            <person name="Syed K."/>
            <person name="Tagua V.G."/>
            <person name="Talbot N.J."/>
            <person name="Thon M."/>
            <person name="De Vries R.P."/>
            <person name="Wiebenga A."/>
            <person name="Yadav J.S."/>
            <person name="Braun E.L."/>
            <person name="Baker S."/>
            <person name="Garre V."/>
            <person name="Horwitz B."/>
            <person name="Torres-Martinez S."/>
            <person name="Idnurm A."/>
            <person name="Herrera-Estrella A."/>
            <person name="Gabaldon T."/>
            <person name="Grigoriev I.V."/>
        </authorList>
    </citation>
    <scope>NUCLEOTIDE SEQUENCE [LARGE SCALE GENOMIC DNA]</scope>
    <source>
        <strain evidence="3 4">CBS 277.49</strain>
    </source>
</reference>
<evidence type="ECO:0000313" key="4">
    <source>
        <dbReference type="Proteomes" id="UP000077051"/>
    </source>
</evidence>
<proteinExistence type="predicted"/>
<dbReference type="OrthoDB" id="2273034at2759"/>
<keyword evidence="1" id="KW-0175">Coiled coil</keyword>
<feature type="compositionally biased region" description="Basic and acidic residues" evidence="2">
    <location>
        <begin position="1"/>
        <end position="21"/>
    </location>
</feature>
<gene>
    <name evidence="3" type="ORF">MUCCIDRAFT_112960</name>
</gene>
<feature type="coiled-coil region" evidence="1">
    <location>
        <begin position="42"/>
        <end position="69"/>
    </location>
</feature>
<organism evidence="3 4">
    <name type="scientific">Mucor lusitanicus CBS 277.49</name>
    <dbReference type="NCBI Taxonomy" id="747725"/>
    <lineage>
        <taxon>Eukaryota</taxon>
        <taxon>Fungi</taxon>
        <taxon>Fungi incertae sedis</taxon>
        <taxon>Mucoromycota</taxon>
        <taxon>Mucoromycotina</taxon>
        <taxon>Mucoromycetes</taxon>
        <taxon>Mucorales</taxon>
        <taxon>Mucorineae</taxon>
        <taxon>Mucoraceae</taxon>
        <taxon>Mucor</taxon>
    </lineage>
</organism>
<evidence type="ECO:0000313" key="3">
    <source>
        <dbReference type="EMBL" id="OAD01508.1"/>
    </source>
</evidence>
<evidence type="ECO:0000256" key="1">
    <source>
        <dbReference type="SAM" id="Coils"/>
    </source>
</evidence>
<protein>
    <submittedName>
        <fullName evidence="3">Uncharacterized protein</fullName>
    </submittedName>
</protein>
<accession>A0A168JR36</accession>
<comment type="caution">
    <text evidence="3">The sequence shown here is derived from an EMBL/GenBank/DDBJ whole genome shotgun (WGS) entry which is preliminary data.</text>
</comment>
<name>A0A168JR36_MUCCL</name>
<dbReference type="VEuPathDB" id="FungiDB:MUCCIDRAFT_112960"/>
<feature type="region of interest" description="Disordered" evidence="2">
    <location>
        <begin position="1"/>
        <end position="33"/>
    </location>
</feature>
<dbReference type="AlphaFoldDB" id="A0A168JR36"/>
<dbReference type="Proteomes" id="UP000077051">
    <property type="component" value="Unassembled WGS sequence"/>
</dbReference>
<dbReference type="EMBL" id="AMYB01000006">
    <property type="protein sequence ID" value="OAD01508.1"/>
    <property type="molecule type" value="Genomic_DNA"/>
</dbReference>
<sequence length="77" mass="8597">MSALHPKNDQEAKALQEEGVKKQLAQSTDAQERIVHDLKSDGNAKKEDVEKAAQTLDSLKKEQDILTLRVTKMSYAC</sequence>
<evidence type="ECO:0000256" key="2">
    <source>
        <dbReference type="SAM" id="MobiDB-lite"/>
    </source>
</evidence>